<keyword evidence="1" id="KW-0812">Transmembrane</keyword>
<evidence type="ECO:0000256" key="1">
    <source>
        <dbReference type="SAM" id="Phobius"/>
    </source>
</evidence>
<dbReference type="EMBL" id="JAAGNN010000002">
    <property type="protein sequence ID" value="KAF4093038.1"/>
    <property type="molecule type" value="Genomic_DNA"/>
</dbReference>
<gene>
    <name evidence="2" type="ORF">AMELA_G00027730</name>
</gene>
<accession>A0A7J6BGZ1</accession>
<dbReference type="Proteomes" id="UP000593565">
    <property type="component" value="Unassembled WGS sequence"/>
</dbReference>
<proteinExistence type="predicted"/>
<evidence type="ECO:0000313" key="2">
    <source>
        <dbReference type="EMBL" id="KAF4093038.1"/>
    </source>
</evidence>
<protein>
    <submittedName>
        <fullName evidence="2">Uncharacterized protein</fullName>
    </submittedName>
</protein>
<evidence type="ECO:0000313" key="3">
    <source>
        <dbReference type="Proteomes" id="UP000593565"/>
    </source>
</evidence>
<keyword evidence="3" id="KW-1185">Reference proteome</keyword>
<organism evidence="2 3">
    <name type="scientific">Ameiurus melas</name>
    <name type="common">Black bullhead</name>
    <name type="synonym">Silurus melas</name>
    <dbReference type="NCBI Taxonomy" id="219545"/>
    <lineage>
        <taxon>Eukaryota</taxon>
        <taxon>Metazoa</taxon>
        <taxon>Chordata</taxon>
        <taxon>Craniata</taxon>
        <taxon>Vertebrata</taxon>
        <taxon>Euteleostomi</taxon>
        <taxon>Actinopterygii</taxon>
        <taxon>Neopterygii</taxon>
        <taxon>Teleostei</taxon>
        <taxon>Ostariophysi</taxon>
        <taxon>Siluriformes</taxon>
        <taxon>Ictaluridae</taxon>
        <taxon>Ameiurus</taxon>
    </lineage>
</organism>
<dbReference type="AlphaFoldDB" id="A0A7J6BGZ1"/>
<keyword evidence="1" id="KW-0472">Membrane</keyword>
<keyword evidence="1" id="KW-1133">Transmembrane helix</keyword>
<comment type="caution">
    <text evidence="2">The sequence shown here is derived from an EMBL/GenBank/DDBJ whole genome shotgun (WGS) entry which is preliminary data.</text>
</comment>
<name>A0A7J6BGZ1_AMEME</name>
<reference evidence="2 3" key="1">
    <citation type="submission" date="2020-02" db="EMBL/GenBank/DDBJ databases">
        <title>A chromosome-scale genome assembly of the black bullhead catfish (Ameiurus melas).</title>
        <authorList>
            <person name="Wen M."/>
            <person name="Zham M."/>
            <person name="Cabau C."/>
            <person name="Klopp C."/>
            <person name="Donnadieu C."/>
            <person name="Roques C."/>
            <person name="Bouchez O."/>
            <person name="Lampietro C."/>
            <person name="Jouanno E."/>
            <person name="Herpin A."/>
            <person name="Louis A."/>
            <person name="Berthelot C."/>
            <person name="Parey E."/>
            <person name="Roest-Crollius H."/>
            <person name="Braasch I."/>
            <person name="Postlethwait J."/>
            <person name="Robinson-Rechavi M."/>
            <person name="Echchiki A."/>
            <person name="Begum T."/>
            <person name="Montfort J."/>
            <person name="Schartl M."/>
            <person name="Bobe J."/>
            <person name="Guiguen Y."/>
        </authorList>
    </citation>
    <scope>NUCLEOTIDE SEQUENCE [LARGE SCALE GENOMIC DNA]</scope>
    <source>
        <strain evidence="2">M_S1</strain>
        <tissue evidence="2">Blood</tissue>
    </source>
</reference>
<sequence length="125" mass="13947">MIVKTVEYTSVMMTVVPLWDLSLPLPAIVLISVGLYMLFLAGVLWCHHCLKTQCNPQCTNCCPSVSPFEYCHMCAQSCDCHPPSLHTCLDHSCPTPNCAMWDCTCNPQPPQCDSINCLCCEIKFK</sequence>
<feature type="transmembrane region" description="Helical" evidence="1">
    <location>
        <begin position="21"/>
        <end position="45"/>
    </location>
</feature>